<evidence type="ECO:0000256" key="1">
    <source>
        <dbReference type="SAM" id="SignalP"/>
    </source>
</evidence>
<name>A0AAN7AX50_9PEZI</name>
<evidence type="ECO:0000313" key="2">
    <source>
        <dbReference type="EMBL" id="KAK4204621.1"/>
    </source>
</evidence>
<reference evidence="2" key="2">
    <citation type="submission" date="2023-05" db="EMBL/GenBank/DDBJ databases">
        <authorList>
            <consortium name="Lawrence Berkeley National Laboratory"/>
            <person name="Steindorff A."/>
            <person name="Hensen N."/>
            <person name="Bonometti L."/>
            <person name="Westerberg I."/>
            <person name="Brannstrom I.O."/>
            <person name="Guillou S."/>
            <person name="Cros-Aarteil S."/>
            <person name="Calhoun S."/>
            <person name="Haridas S."/>
            <person name="Kuo A."/>
            <person name="Mondo S."/>
            <person name="Pangilinan J."/>
            <person name="Riley R."/>
            <person name="Labutti K."/>
            <person name="Andreopoulos B."/>
            <person name="Lipzen A."/>
            <person name="Chen C."/>
            <person name="Yanf M."/>
            <person name="Daum C."/>
            <person name="Ng V."/>
            <person name="Clum A."/>
            <person name="Ohm R."/>
            <person name="Martin F."/>
            <person name="Silar P."/>
            <person name="Natvig D."/>
            <person name="Lalanne C."/>
            <person name="Gautier V."/>
            <person name="Ament-Velasquez S.L."/>
            <person name="Kruys A."/>
            <person name="Hutchinson M.I."/>
            <person name="Powell A.J."/>
            <person name="Barry K."/>
            <person name="Miller A.N."/>
            <person name="Grigoriev I.V."/>
            <person name="Debuchy R."/>
            <person name="Gladieux P."/>
            <person name="Thoren M.H."/>
            <person name="Johannesson H."/>
        </authorList>
    </citation>
    <scope>NUCLEOTIDE SEQUENCE</scope>
    <source>
        <strain evidence="2">CBS 315.58</strain>
    </source>
</reference>
<feature type="chain" id="PRO_5043049029" description="WG repeat-containing protein" evidence="1">
    <location>
        <begin position="23"/>
        <end position="112"/>
    </location>
</feature>
<evidence type="ECO:0000313" key="3">
    <source>
        <dbReference type="Proteomes" id="UP001303160"/>
    </source>
</evidence>
<accession>A0AAN7AX50</accession>
<keyword evidence="3" id="KW-1185">Reference proteome</keyword>
<sequence>MLRRILLSALVALVLWAFLSRAQNFTIQSKPFSGYYTVIGFDASGKLFLPFEYGSGDGTVPYEEVGKEKFFYQWEVCQTYWDFYNWTTLTWRTGGEAINPTCKPVNVTREWV</sequence>
<evidence type="ECO:0008006" key="4">
    <source>
        <dbReference type="Google" id="ProtNLM"/>
    </source>
</evidence>
<reference evidence="2" key="1">
    <citation type="journal article" date="2023" name="Mol. Phylogenet. Evol.">
        <title>Genome-scale phylogeny and comparative genomics of the fungal order Sordariales.</title>
        <authorList>
            <person name="Hensen N."/>
            <person name="Bonometti L."/>
            <person name="Westerberg I."/>
            <person name="Brannstrom I.O."/>
            <person name="Guillou S."/>
            <person name="Cros-Aarteil S."/>
            <person name="Calhoun S."/>
            <person name="Haridas S."/>
            <person name="Kuo A."/>
            <person name="Mondo S."/>
            <person name="Pangilinan J."/>
            <person name="Riley R."/>
            <person name="LaButti K."/>
            <person name="Andreopoulos B."/>
            <person name="Lipzen A."/>
            <person name="Chen C."/>
            <person name="Yan M."/>
            <person name="Daum C."/>
            <person name="Ng V."/>
            <person name="Clum A."/>
            <person name="Steindorff A."/>
            <person name="Ohm R.A."/>
            <person name="Martin F."/>
            <person name="Silar P."/>
            <person name="Natvig D.O."/>
            <person name="Lalanne C."/>
            <person name="Gautier V."/>
            <person name="Ament-Velasquez S.L."/>
            <person name="Kruys A."/>
            <person name="Hutchinson M.I."/>
            <person name="Powell A.J."/>
            <person name="Barry K."/>
            <person name="Miller A.N."/>
            <person name="Grigoriev I.V."/>
            <person name="Debuchy R."/>
            <person name="Gladieux P."/>
            <person name="Hiltunen Thoren M."/>
            <person name="Johannesson H."/>
        </authorList>
    </citation>
    <scope>NUCLEOTIDE SEQUENCE</scope>
    <source>
        <strain evidence="2">CBS 315.58</strain>
    </source>
</reference>
<dbReference type="AlphaFoldDB" id="A0AAN7AX50"/>
<organism evidence="2 3">
    <name type="scientific">Triangularia verruculosa</name>
    <dbReference type="NCBI Taxonomy" id="2587418"/>
    <lineage>
        <taxon>Eukaryota</taxon>
        <taxon>Fungi</taxon>
        <taxon>Dikarya</taxon>
        <taxon>Ascomycota</taxon>
        <taxon>Pezizomycotina</taxon>
        <taxon>Sordariomycetes</taxon>
        <taxon>Sordariomycetidae</taxon>
        <taxon>Sordariales</taxon>
        <taxon>Podosporaceae</taxon>
        <taxon>Triangularia</taxon>
    </lineage>
</organism>
<dbReference type="Proteomes" id="UP001303160">
    <property type="component" value="Unassembled WGS sequence"/>
</dbReference>
<comment type="caution">
    <text evidence="2">The sequence shown here is derived from an EMBL/GenBank/DDBJ whole genome shotgun (WGS) entry which is preliminary data.</text>
</comment>
<proteinExistence type="predicted"/>
<feature type="signal peptide" evidence="1">
    <location>
        <begin position="1"/>
        <end position="22"/>
    </location>
</feature>
<gene>
    <name evidence="2" type="ORF">QBC40DRAFT_250021</name>
</gene>
<dbReference type="EMBL" id="MU863881">
    <property type="protein sequence ID" value="KAK4204621.1"/>
    <property type="molecule type" value="Genomic_DNA"/>
</dbReference>
<keyword evidence="1" id="KW-0732">Signal</keyword>
<protein>
    <recommendedName>
        <fullName evidence="4">WG repeat-containing protein</fullName>
    </recommendedName>
</protein>